<sequence length="412" mass="46864">MSESWQHAESFAVTNTYMLDAEVLCDVTILAGKDEQEVKCHRFMLASRSPVFYTMFCGSLPETGVVQVPDVEASVFRQVVRFVYSGEIQVMPESAMALLYVAKKYDIQALTDRCRTFLEKIIAVDNVCIILEQAVMFDEKVLIQQCLTFVTDNSDQVFRSNEIMSISPEALRLILQGEKEKQKLQPEKVYATCTEWAKQSFTKAGKENFTGGDLRQQLGDMILLVDFARMTFDSYMDHVDEDDILSNVEKIECIRGIRKRRKERPSFIARFGDIKSPWSHGNLADGISFRTPNDVILCSVALYRPCKPGNLSGTLEILEDREIVLTQNVTIMFKDNETYENINLVKEITIRQGVTYSVRQTLKGQLSYYGVDHKETVKINGILVTFMDLKADKLVYSSSLQALQIHGITLKL</sequence>
<dbReference type="PANTHER" id="PTHR45774">
    <property type="entry name" value="BTB/POZ DOMAIN-CONTAINING"/>
    <property type="match status" value="1"/>
</dbReference>
<evidence type="ECO:0000313" key="4">
    <source>
        <dbReference type="EMBL" id="WAR01932.1"/>
    </source>
</evidence>
<dbReference type="Proteomes" id="UP001164746">
    <property type="component" value="Chromosome 4"/>
</dbReference>
<comment type="subcellular location">
    <subcellularLocation>
        <location evidence="1">Cytoplasm</location>
    </subcellularLocation>
</comment>
<organism evidence="4 5">
    <name type="scientific">Mya arenaria</name>
    <name type="common">Soft-shell clam</name>
    <dbReference type="NCBI Taxonomy" id="6604"/>
    <lineage>
        <taxon>Eukaryota</taxon>
        <taxon>Metazoa</taxon>
        <taxon>Spiralia</taxon>
        <taxon>Lophotrochozoa</taxon>
        <taxon>Mollusca</taxon>
        <taxon>Bivalvia</taxon>
        <taxon>Autobranchia</taxon>
        <taxon>Heteroconchia</taxon>
        <taxon>Euheterodonta</taxon>
        <taxon>Imparidentia</taxon>
        <taxon>Neoheterodontei</taxon>
        <taxon>Myida</taxon>
        <taxon>Myoidea</taxon>
        <taxon>Myidae</taxon>
        <taxon>Mya</taxon>
    </lineage>
</organism>
<proteinExistence type="predicted"/>
<dbReference type="InterPro" id="IPR011333">
    <property type="entry name" value="SKP1/BTB/POZ_sf"/>
</dbReference>
<protein>
    <submittedName>
        <fullName evidence="4">BTBD2-like protein</fullName>
    </submittedName>
</protein>
<dbReference type="InterPro" id="IPR038648">
    <property type="entry name" value="PHR_sf"/>
</dbReference>
<dbReference type="InterPro" id="IPR012983">
    <property type="entry name" value="PHR"/>
</dbReference>
<keyword evidence="5" id="KW-1185">Reference proteome</keyword>
<evidence type="ECO:0000256" key="1">
    <source>
        <dbReference type="ARBA" id="ARBA00004496"/>
    </source>
</evidence>
<accession>A0ABY7DZA4</accession>
<dbReference type="EMBL" id="CP111015">
    <property type="protein sequence ID" value="WAR01932.1"/>
    <property type="molecule type" value="Genomic_DNA"/>
</dbReference>
<dbReference type="InterPro" id="IPR000210">
    <property type="entry name" value="BTB/POZ_dom"/>
</dbReference>
<dbReference type="Gene3D" id="2.60.120.820">
    <property type="entry name" value="PHR domain"/>
    <property type="match status" value="1"/>
</dbReference>
<dbReference type="PANTHER" id="PTHR45774:SF3">
    <property type="entry name" value="BTB (POZ) DOMAIN-CONTAINING 2B-RELATED"/>
    <property type="match status" value="1"/>
</dbReference>
<dbReference type="Gene3D" id="3.30.710.10">
    <property type="entry name" value="Potassium Channel Kv1.1, Chain A"/>
    <property type="match status" value="1"/>
</dbReference>
<evidence type="ECO:0000256" key="2">
    <source>
        <dbReference type="ARBA" id="ARBA00022490"/>
    </source>
</evidence>
<name>A0ABY7DZA4_MYAAR</name>
<dbReference type="CDD" id="cd14733">
    <property type="entry name" value="BACK"/>
    <property type="match status" value="1"/>
</dbReference>
<evidence type="ECO:0000313" key="5">
    <source>
        <dbReference type="Proteomes" id="UP001164746"/>
    </source>
</evidence>
<dbReference type="Gene3D" id="1.25.40.420">
    <property type="match status" value="1"/>
</dbReference>
<evidence type="ECO:0000259" key="3">
    <source>
        <dbReference type="PROSITE" id="PS50097"/>
    </source>
</evidence>
<dbReference type="PROSITE" id="PS50097">
    <property type="entry name" value="BTB"/>
    <property type="match status" value="1"/>
</dbReference>
<keyword evidence="2" id="KW-0963">Cytoplasm</keyword>
<dbReference type="Pfam" id="PF00651">
    <property type="entry name" value="BTB"/>
    <property type="match status" value="1"/>
</dbReference>
<feature type="domain" description="BTB" evidence="3">
    <location>
        <begin position="25"/>
        <end position="92"/>
    </location>
</feature>
<dbReference type="Pfam" id="PF08005">
    <property type="entry name" value="PHR"/>
    <property type="match status" value="1"/>
</dbReference>
<gene>
    <name evidence="4" type="ORF">MAR_008490</name>
</gene>
<reference evidence="4" key="1">
    <citation type="submission" date="2022-11" db="EMBL/GenBank/DDBJ databases">
        <title>Centuries of genome instability and evolution in soft-shell clam transmissible cancer (bioRxiv).</title>
        <authorList>
            <person name="Hart S.F.M."/>
            <person name="Yonemitsu M.A."/>
            <person name="Giersch R.M."/>
            <person name="Beal B.F."/>
            <person name="Arriagada G."/>
            <person name="Davis B.W."/>
            <person name="Ostrander E.A."/>
            <person name="Goff S.P."/>
            <person name="Metzger M.J."/>
        </authorList>
    </citation>
    <scope>NUCLEOTIDE SEQUENCE</scope>
    <source>
        <strain evidence="4">MELC-2E11</strain>
        <tissue evidence="4">Siphon/mantle</tissue>
    </source>
</reference>
<dbReference type="SUPFAM" id="SSF54695">
    <property type="entry name" value="POZ domain"/>
    <property type="match status" value="1"/>
</dbReference>
<dbReference type="SMART" id="SM00225">
    <property type="entry name" value="BTB"/>
    <property type="match status" value="1"/>
</dbReference>